<reference evidence="3" key="1">
    <citation type="submission" date="2016-10" db="EMBL/GenBank/DDBJ databases">
        <authorList>
            <person name="Varghese N."/>
            <person name="Submissions S."/>
        </authorList>
    </citation>
    <scope>NUCLEOTIDE SEQUENCE [LARGE SCALE GENOMIC DNA]</scope>
    <source>
        <strain evidence="3">GAS369</strain>
    </source>
</reference>
<evidence type="ECO:0000256" key="1">
    <source>
        <dbReference type="SAM" id="SignalP"/>
    </source>
</evidence>
<dbReference type="Proteomes" id="UP000243904">
    <property type="component" value="Chromosome I"/>
</dbReference>
<feature type="signal peptide" evidence="1">
    <location>
        <begin position="1"/>
        <end position="22"/>
    </location>
</feature>
<proteinExistence type="predicted"/>
<keyword evidence="3" id="KW-1185">Reference proteome</keyword>
<sequence>MRIFGIAALVIALASASIPVQAQQPDPHPTTIRAKLKAKYLEKRDRFMHRVKDVYFAVGCKVLAREAGILPLTSSESYLAYIGDQTIIDTRDESLRQAAMQEGLDRAARPGECDYYRKHPEAAEALRHAAADAKR</sequence>
<protein>
    <submittedName>
        <fullName evidence="2">Uncharacterized protein</fullName>
    </submittedName>
</protein>
<organism evidence="2 3">
    <name type="scientific">Bradyrhizobium canariense</name>
    <dbReference type="NCBI Taxonomy" id="255045"/>
    <lineage>
        <taxon>Bacteria</taxon>
        <taxon>Pseudomonadati</taxon>
        <taxon>Pseudomonadota</taxon>
        <taxon>Alphaproteobacteria</taxon>
        <taxon>Hyphomicrobiales</taxon>
        <taxon>Nitrobacteraceae</taxon>
        <taxon>Bradyrhizobium</taxon>
    </lineage>
</organism>
<accession>A0A1H1PRX6</accession>
<evidence type="ECO:0000313" key="2">
    <source>
        <dbReference type="EMBL" id="SDS13900.1"/>
    </source>
</evidence>
<feature type="chain" id="PRO_5009256880" evidence="1">
    <location>
        <begin position="23"/>
        <end position="135"/>
    </location>
</feature>
<dbReference type="EMBL" id="LT629750">
    <property type="protein sequence ID" value="SDS13900.1"/>
    <property type="molecule type" value="Genomic_DNA"/>
</dbReference>
<name>A0A1H1PRX6_9BRAD</name>
<keyword evidence="1" id="KW-0732">Signal</keyword>
<evidence type="ECO:0000313" key="3">
    <source>
        <dbReference type="Proteomes" id="UP000243904"/>
    </source>
</evidence>
<gene>
    <name evidence="2" type="ORF">SAMN05444158_1128</name>
</gene>
<dbReference type="AlphaFoldDB" id="A0A1H1PRX6"/>